<feature type="region of interest" description="Disordered" evidence="5">
    <location>
        <begin position="1"/>
        <end position="25"/>
    </location>
</feature>
<evidence type="ECO:0000256" key="3">
    <source>
        <dbReference type="ARBA" id="ARBA00023242"/>
    </source>
</evidence>
<dbReference type="InterPro" id="IPR001005">
    <property type="entry name" value="SANT/Myb"/>
</dbReference>
<accession>A0A5J4YNP4</accession>
<keyword evidence="4" id="KW-0175">Coiled coil</keyword>
<name>A0A5J4YNP4_PORPP</name>
<evidence type="ECO:0000256" key="4">
    <source>
        <dbReference type="SAM" id="Coils"/>
    </source>
</evidence>
<feature type="compositionally biased region" description="Low complexity" evidence="5">
    <location>
        <begin position="138"/>
        <end position="151"/>
    </location>
</feature>
<gene>
    <name evidence="7" type="ORF">FVE85_8596</name>
</gene>
<dbReference type="OrthoDB" id="118550at2759"/>
<feature type="coiled-coil region" evidence="4">
    <location>
        <begin position="43"/>
        <end position="70"/>
    </location>
</feature>
<dbReference type="AlphaFoldDB" id="A0A5J4YNP4"/>
<evidence type="ECO:0000259" key="6">
    <source>
        <dbReference type="PROSITE" id="PS51294"/>
    </source>
</evidence>
<keyword evidence="2" id="KW-0804">Transcription</keyword>
<evidence type="ECO:0000256" key="5">
    <source>
        <dbReference type="SAM" id="MobiDB-lite"/>
    </source>
</evidence>
<evidence type="ECO:0000256" key="2">
    <source>
        <dbReference type="ARBA" id="ARBA00023163"/>
    </source>
</evidence>
<feature type="compositionally biased region" description="Basic and acidic residues" evidence="5">
    <location>
        <begin position="163"/>
        <end position="179"/>
    </location>
</feature>
<feature type="region of interest" description="Disordered" evidence="5">
    <location>
        <begin position="138"/>
        <end position="267"/>
    </location>
</feature>
<feature type="compositionally biased region" description="Basic and acidic residues" evidence="5">
    <location>
        <begin position="199"/>
        <end position="208"/>
    </location>
</feature>
<dbReference type="SMART" id="SM00717">
    <property type="entry name" value="SANT"/>
    <property type="match status" value="1"/>
</dbReference>
<dbReference type="InterPro" id="IPR017930">
    <property type="entry name" value="Myb_dom"/>
</dbReference>
<comment type="caution">
    <text evidence="7">The sequence shown here is derived from an EMBL/GenBank/DDBJ whole genome shotgun (WGS) entry which is preliminary data.</text>
</comment>
<dbReference type="PROSITE" id="PS51294">
    <property type="entry name" value="HTH_MYB"/>
    <property type="match status" value="1"/>
</dbReference>
<dbReference type="InterPro" id="IPR009057">
    <property type="entry name" value="Homeodomain-like_sf"/>
</dbReference>
<feature type="domain" description="HTH myb-type" evidence="6">
    <location>
        <begin position="271"/>
        <end position="318"/>
    </location>
</feature>
<keyword evidence="1" id="KW-0805">Transcription regulation</keyword>
<dbReference type="EMBL" id="VRMN01000007">
    <property type="protein sequence ID" value="KAA8493151.1"/>
    <property type="molecule type" value="Genomic_DNA"/>
</dbReference>
<dbReference type="SUPFAM" id="SSF46689">
    <property type="entry name" value="Homeodomain-like"/>
    <property type="match status" value="1"/>
</dbReference>
<evidence type="ECO:0000313" key="7">
    <source>
        <dbReference type="EMBL" id="KAA8493151.1"/>
    </source>
</evidence>
<sequence length="388" mass="42119">MVAGDGKGVEGERNREREDAAVGRREAACEGWRDGSCAGMEAARGADDEIRALKAANAQLVRELWRLQNEIVFLHARIEQLCPQQQCVALLRHRPPPSPHSLYHHGFAYVPQLGAEPLPSAWDAQDVRSTDCQQMQLQLQLQQQEQQQSHLPLPPSPLQLGKRAHDGITAHSLHQEKHQPITQAQEEMQGSPTTPSSSAEHREEKHGEQQQGGSAKKQRLEYAPGKTGATNTKSNAKAGAGRRQSGSGSGSSNSTAPAATTAEAQGSPRYWTQMEHALFLEAIKKFGHREPQAISRYVGTRNSTQVRTHTQKYFMKLMRDAKRHAVHLAIPAEQNQGASFTLALLNRESGSACGAAAAAATAADEKDDAHSVPQACGVALLSMVAEDI</sequence>
<dbReference type="Pfam" id="PF00249">
    <property type="entry name" value="Myb_DNA-binding"/>
    <property type="match status" value="1"/>
</dbReference>
<dbReference type="InterPro" id="IPR006447">
    <property type="entry name" value="Myb_dom_plants"/>
</dbReference>
<evidence type="ECO:0000313" key="8">
    <source>
        <dbReference type="Proteomes" id="UP000324585"/>
    </source>
</evidence>
<feature type="compositionally biased region" description="Basic and acidic residues" evidence="5">
    <location>
        <begin position="7"/>
        <end position="25"/>
    </location>
</feature>
<dbReference type="CDD" id="cd00167">
    <property type="entry name" value="SANT"/>
    <property type="match status" value="1"/>
</dbReference>
<dbReference type="PANTHER" id="PTHR12802:SF173">
    <property type="entry name" value="MYB-LIKE PROTEIN K"/>
    <property type="match status" value="1"/>
</dbReference>
<reference evidence="8" key="1">
    <citation type="journal article" date="2019" name="Nat. Commun.">
        <title>Expansion of phycobilisome linker gene families in mesophilic red algae.</title>
        <authorList>
            <person name="Lee J."/>
            <person name="Kim D."/>
            <person name="Bhattacharya D."/>
            <person name="Yoon H.S."/>
        </authorList>
    </citation>
    <scope>NUCLEOTIDE SEQUENCE [LARGE SCALE GENOMIC DNA]</scope>
    <source>
        <strain evidence="8">CCMP 1328</strain>
    </source>
</reference>
<dbReference type="Gene3D" id="1.10.10.60">
    <property type="entry name" value="Homeodomain-like"/>
    <property type="match status" value="1"/>
</dbReference>
<dbReference type="NCBIfam" id="TIGR01557">
    <property type="entry name" value="myb_SHAQKYF"/>
    <property type="match status" value="1"/>
</dbReference>
<evidence type="ECO:0000256" key="1">
    <source>
        <dbReference type="ARBA" id="ARBA00023015"/>
    </source>
</evidence>
<dbReference type="GO" id="GO:0003677">
    <property type="term" value="F:DNA binding"/>
    <property type="evidence" value="ECO:0007669"/>
    <property type="project" value="InterPro"/>
</dbReference>
<dbReference type="PANTHER" id="PTHR12802">
    <property type="entry name" value="SWI/SNF COMPLEX-RELATED"/>
    <property type="match status" value="1"/>
</dbReference>
<dbReference type="Proteomes" id="UP000324585">
    <property type="component" value="Unassembled WGS sequence"/>
</dbReference>
<feature type="compositionally biased region" description="Polar residues" evidence="5">
    <location>
        <begin position="180"/>
        <end position="198"/>
    </location>
</feature>
<keyword evidence="3" id="KW-0539">Nucleus</keyword>
<protein>
    <submittedName>
        <fullName evidence="7">Myb-like protein I</fullName>
    </submittedName>
</protein>
<proteinExistence type="predicted"/>
<feature type="compositionally biased region" description="Low complexity" evidence="5">
    <location>
        <begin position="238"/>
        <end position="267"/>
    </location>
</feature>
<keyword evidence="8" id="KW-1185">Reference proteome</keyword>
<organism evidence="7 8">
    <name type="scientific">Porphyridium purpureum</name>
    <name type="common">Red alga</name>
    <name type="synonym">Porphyridium cruentum</name>
    <dbReference type="NCBI Taxonomy" id="35688"/>
    <lineage>
        <taxon>Eukaryota</taxon>
        <taxon>Rhodophyta</taxon>
        <taxon>Bangiophyceae</taxon>
        <taxon>Porphyridiales</taxon>
        <taxon>Porphyridiaceae</taxon>
        <taxon>Porphyridium</taxon>
    </lineage>
</organism>